<evidence type="ECO:0000313" key="3">
    <source>
        <dbReference type="Proteomes" id="UP001597205"/>
    </source>
</evidence>
<name>A0ABW3RLH7_9SPHI</name>
<accession>A0ABW3RLH7</accession>
<dbReference type="Proteomes" id="UP001597205">
    <property type="component" value="Unassembled WGS sequence"/>
</dbReference>
<gene>
    <name evidence="2" type="ORF">ACFQ2C_10410</name>
</gene>
<dbReference type="RefSeq" id="WP_380896374.1">
    <property type="nucleotide sequence ID" value="NZ_JBHTKY010000014.1"/>
</dbReference>
<reference evidence="3" key="1">
    <citation type="journal article" date="2019" name="Int. J. Syst. Evol. Microbiol.">
        <title>The Global Catalogue of Microorganisms (GCM) 10K type strain sequencing project: providing services to taxonomists for standard genome sequencing and annotation.</title>
        <authorList>
            <consortium name="The Broad Institute Genomics Platform"/>
            <consortium name="The Broad Institute Genome Sequencing Center for Infectious Disease"/>
            <person name="Wu L."/>
            <person name="Ma J."/>
        </authorList>
    </citation>
    <scope>NUCLEOTIDE SEQUENCE [LARGE SCALE GENOMIC DNA]</scope>
    <source>
        <strain evidence="3">CCUG 52468</strain>
    </source>
</reference>
<protein>
    <submittedName>
        <fullName evidence="2">Uncharacterized protein</fullName>
    </submittedName>
</protein>
<feature type="signal peptide" evidence="1">
    <location>
        <begin position="1"/>
        <end position="24"/>
    </location>
</feature>
<keyword evidence="1" id="KW-0732">Signal</keyword>
<evidence type="ECO:0000256" key="1">
    <source>
        <dbReference type="SAM" id="SignalP"/>
    </source>
</evidence>
<keyword evidence="3" id="KW-1185">Reference proteome</keyword>
<sequence length="222" mass="24769">MIMNSKIRLAAIAVLLTISFSASGQTFREWFRQGKTQTRYLQDQNSALESYAGVLASGYLNAFRGLLEEAGLKYGDLALHSGYFGRLAKIGSWAGDYPAIREVLRVQLLILTNCMAIVRRVGRSGLFSERESGMLREAAHGMLRQTEQDISLVADLLTPGSLKMDDGQRIRMILGIRDRAQKRLDHASGTRTQIDLMEEEREVARTEITGLGIFLGTRAEEQ</sequence>
<feature type="chain" id="PRO_5046086793" evidence="1">
    <location>
        <begin position="25"/>
        <end position="222"/>
    </location>
</feature>
<evidence type="ECO:0000313" key="2">
    <source>
        <dbReference type="EMBL" id="MFD1166016.1"/>
    </source>
</evidence>
<comment type="caution">
    <text evidence="2">The sequence shown here is derived from an EMBL/GenBank/DDBJ whole genome shotgun (WGS) entry which is preliminary data.</text>
</comment>
<organism evidence="2 3">
    <name type="scientific">Sphingobacterium daejeonense</name>
    <dbReference type="NCBI Taxonomy" id="371142"/>
    <lineage>
        <taxon>Bacteria</taxon>
        <taxon>Pseudomonadati</taxon>
        <taxon>Bacteroidota</taxon>
        <taxon>Sphingobacteriia</taxon>
        <taxon>Sphingobacteriales</taxon>
        <taxon>Sphingobacteriaceae</taxon>
        <taxon>Sphingobacterium</taxon>
    </lineage>
</organism>
<proteinExistence type="predicted"/>
<dbReference type="EMBL" id="JBHTKY010000014">
    <property type="protein sequence ID" value="MFD1166016.1"/>
    <property type="molecule type" value="Genomic_DNA"/>
</dbReference>